<dbReference type="GO" id="GO:0005886">
    <property type="term" value="C:plasma membrane"/>
    <property type="evidence" value="ECO:0007669"/>
    <property type="project" value="UniProtKB-SubCell"/>
</dbReference>
<dbReference type="Pfam" id="PF01925">
    <property type="entry name" value="TauE"/>
    <property type="match status" value="1"/>
</dbReference>
<comment type="caution">
    <text evidence="7">The sequence shown here is derived from an EMBL/GenBank/DDBJ whole genome shotgun (WGS) entry which is preliminary data.</text>
</comment>
<evidence type="ECO:0000313" key="7">
    <source>
        <dbReference type="EMBL" id="TCP99720.1"/>
    </source>
</evidence>
<name>A0A4R2TAD1_9FIRM</name>
<evidence type="ECO:0000256" key="6">
    <source>
        <dbReference type="RuleBase" id="RU363041"/>
    </source>
</evidence>
<dbReference type="AlphaFoldDB" id="A0A4R2TAD1"/>
<dbReference type="PANTHER" id="PTHR43701:SF2">
    <property type="entry name" value="MEMBRANE TRANSPORTER PROTEIN YJNA-RELATED"/>
    <property type="match status" value="1"/>
</dbReference>
<accession>A0A4R2TAD1</accession>
<comment type="similarity">
    <text evidence="2 6">Belongs to the 4-toluene sulfonate uptake permease (TSUP) (TC 2.A.102) family.</text>
</comment>
<keyword evidence="4 6" id="KW-1133">Transmembrane helix</keyword>
<evidence type="ECO:0000256" key="5">
    <source>
        <dbReference type="ARBA" id="ARBA00023136"/>
    </source>
</evidence>
<evidence type="ECO:0000313" key="8">
    <source>
        <dbReference type="Proteomes" id="UP000295504"/>
    </source>
</evidence>
<keyword evidence="5 6" id="KW-0472">Membrane</keyword>
<proteinExistence type="inferred from homology"/>
<comment type="subcellular location">
    <subcellularLocation>
        <location evidence="6">Cell membrane</location>
        <topology evidence="6">Multi-pass membrane protein</topology>
    </subcellularLocation>
    <subcellularLocation>
        <location evidence="1">Membrane</location>
        <topology evidence="1">Multi-pass membrane protein</topology>
    </subcellularLocation>
</comment>
<dbReference type="InterPro" id="IPR051598">
    <property type="entry name" value="TSUP/Inactive_protease-like"/>
</dbReference>
<dbReference type="Proteomes" id="UP000295504">
    <property type="component" value="Unassembled WGS sequence"/>
</dbReference>
<evidence type="ECO:0000256" key="1">
    <source>
        <dbReference type="ARBA" id="ARBA00004141"/>
    </source>
</evidence>
<dbReference type="OrthoDB" id="9791444at2"/>
<keyword evidence="3 6" id="KW-0812">Transmembrane</keyword>
<dbReference type="PANTHER" id="PTHR43701">
    <property type="entry name" value="MEMBRANE TRANSPORTER PROTEIN MJ0441-RELATED"/>
    <property type="match status" value="1"/>
</dbReference>
<gene>
    <name evidence="7" type="ORF">EDD79_10348</name>
</gene>
<evidence type="ECO:0000256" key="3">
    <source>
        <dbReference type="ARBA" id="ARBA00022692"/>
    </source>
</evidence>
<feature type="transmembrane region" description="Helical" evidence="6">
    <location>
        <begin position="6"/>
        <end position="37"/>
    </location>
</feature>
<keyword evidence="8" id="KW-1185">Reference proteome</keyword>
<dbReference type="InterPro" id="IPR002781">
    <property type="entry name" value="TM_pro_TauE-like"/>
</dbReference>
<dbReference type="RefSeq" id="WP_132849140.1">
    <property type="nucleotide sequence ID" value="NZ_CP058648.1"/>
</dbReference>
<feature type="transmembrane region" description="Helical" evidence="6">
    <location>
        <begin position="49"/>
        <end position="68"/>
    </location>
</feature>
<organism evidence="7 8">
    <name type="scientific">Serpentinicella alkaliphila</name>
    <dbReference type="NCBI Taxonomy" id="1734049"/>
    <lineage>
        <taxon>Bacteria</taxon>
        <taxon>Bacillati</taxon>
        <taxon>Bacillota</taxon>
        <taxon>Clostridia</taxon>
        <taxon>Peptostreptococcales</taxon>
        <taxon>Natronincolaceae</taxon>
        <taxon>Serpentinicella</taxon>
    </lineage>
</organism>
<keyword evidence="6" id="KW-1003">Cell membrane</keyword>
<reference evidence="7 8" key="1">
    <citation type="submission" date="2019-03" db="EMBL/GenBank/DDBJ databases">
        <title>Genomic Encyclopedia of Type Strains, Phase IV (KMG-IV): sequencing the most valuable type-strain genomes for metagenomic binning, comparative biology and taxonomic classification.</title>
        <authorList>
            <person name="Goeker M."/>
        </authorList>
    </citation>
    <scope>NUCLEOTIDE SEQUENCE [LARGE SCALE GENOMIC DNA]</scope>
    <source>
        <strain evidence="7 8">DSM 100013</strain>
    </source>
</reference>
<sequence>MKNIHYWIKILIIGFSAGLINGIFGAGGGMIVVPALTCFFNVEQHKAQATAISIILPFAIISSYVYYIKGFVDIGTTFQVAIGGIIGSYIGSKALTRFSDTALRKIFGVFIILAAIRMLV</sequence>
<feature type="transmembrane region" description="Helical" evidence="6">
    <location>
        <begin position="102"/>
        <end position="119"/>
    </location>
</feature>
<evidence type="ECO:0000256" key="2">
    <source>
        <dbReference type="ARBA" id="ARBA00009142"/>
    </source>
</evidence>
<dbReference type="EMBL" id="SLYC01000034">
    <property type="protein sequence ID" value="TCP99720.1"/>
    <property type="molecule type" value="Genomic_DNA"/>
</dbReference>
<evidence type="ECO:0000256" key="4">
    <source>
        <dbReference type="ARBA" id="ARBA00022989"/>
    </source>
</evidence>
<protein>
    <recommendedName>
        <fullName evidence="6">Probable membrane transporter protein</fullName>
    </recommendedName>
</protein>